<sequence>MMDEERGHSEDDLETIFQKQKKEHISTVSLTSRINPMKQNKPNIPVERGKGLGPLSTRVSLRSKSTSSETQELRR</sequence>
<feature type="compositionally biased region" description="Polar residues" evidence="1">
    <location>
        <begin position="57"/>
        <end position="75"/>
    </location>
</feature>
<feature type="region of interest" description="Disordered" evidence="1">
    <location>
        <begin position="1"/>
        <end position="20"/>
    </location>
</feature>
<feature type="region of interest" description="Disordered" evidence="1">
    <location>
        <begin position="27"/>
        <end position="75"/>
    </location>
</feature>
<dbReference type="EMBL" id="JAWDGP010002014">
    <property type="protein sequence ID" value="KAK3786116.1"/>
    <property type="molecule type" value="Genomic_DNA"/>
</dbReference>
<evidence type="ECO:0000313" key="2">
    <source>
        <dbReference type="EMBL" id="KAK3786116.1"/>
    </source>
</evidence>
<dbReference type="Proteomes" id="UP001283361">
    <property type="component" value="Unassembled WGS sequence"/>
</dbReference>
<evidence type="ECO:0000313" key="3">
    <source>
        <dbReference type="Proteomes" id="UP001283361"/>
    </source>
</evidence>
<proteinExistence type="predicted"/>
<feature type="compositionally biased region" description="Basic and acidic residues" evidence="1">
    <location>
        <begin position="1"/>
        <end position="10"/>
    </location>
</feature>
<protein>
    <submittedName>
        <fullName evidence="2">Uncharacterized protein</fullName>
    </submittedName>
</protein>
<accession>A0AAE1AFI5</accession>
<evidence type="ECO:0000256" key="1">
    <source>
        <dbReference type="SAM" id="MobiDB-lite"/>
    </source>
</evidence>
<comment type="caution">
    <text evidence="2">The sequence shown here is derived from an EMBL/GenBank/DDBJ whole genome shotgun (WGS) entry which is preliminary data.</text>
</comment>
<keyword evidence="3" id="KW-1185">Reference proteome</keyword>
<dbReference type="AlphaFoldDB" id="A0AAE1AFI5"/>
<gene>
    <name evidence="2" type="ORF">RRG08_045502</name>
</gene>
<reference evidence="2" key="1">
    <citation type="journal article" date="2023" name="G3 (Bethesda)">
        <title>A reference genome for the long-term kleptoplast-retaining sea slug Elysia crispata morphotype clarki.</title>
        <authorList>
            <person name="Eastman K.E."/>
            <person name="Pendleton A.L."/>
            <person name="Shaikh M.A."/>
            <person name="Suttiyut T."/>
            <person name="Ogas R."/>
            <person name="Tomko P."/>
            <person name="Gavelis G."/>
            <person name="Widhalm J.R."/>
            <person name="Wisecaver J.H."/>
        </authorList>
    </citation>
    <scope>NUCLEOTIDE SEQUENCE</scope>
    <source>
        <strain evidence="2">ECLA1</strain>
    </source>
</reference>
<name>A0AAE1AFI5_9GAST</name>
<organism evidence="2 3">
    <name type="scientific">Elysia crispata</name>
    <name type="common">lettuce slug</name>
    <dbReference type="NCBI Taxonomy" id="231223"/>
    <lineage>
        <taxon>Eukaryota</taxon>
        <taxon>Metazoa</taxon>
        <taxon>Spiralia</taxon>
        <taxon>Lophotrochozoa</taxon>
        <taxon>Mollusca</taxon>
        <taxon>Gastropoda</taxon>
        <taxon>Heterobranchia</taxon>
        <taxon>Euthyneura</taxon>
        <taxon>Panpulmonata</taxon>
        <taxon>Sacoglossa</taxon>
        <taxon>Placobranchoidea</taxon>
        <taxon>Plakobranchidae</taxon>
        <taxon>Elysia</taxon>
    </lineage>
</organism>
<feature type="compositionally biased region" description="Polar residues" evidence="1">
    <location>
        <begin position="27"/>
        <end position="42"/>
    </location>
</feature>